<feature type="transmembrane region" description="Helical" evidence="7">
    <location>
        <begin position="372"/>
        <end position="393"/>
    </location>
</feature>
<dbReference type="Gene3D" id="1.20.1250.20">
    <property type="entry name" value="MFS general substrate transporter like domains"/>
    <property type="match status" value="1"/>
</dbReference>
<evidence type="ECO:0000256" key="6">
    <source>
        <dbReference type="SAM" id="MobiDB-lite"/>
    </source>
</evidence>
<evidence type="ECO:0000259" key="8">
    <source>
        <dbReference type="PROSITE" id="PS50850"/>
    </source>
</evidence>
<protein>
    <submittedName>
        <fullName evidence="9">Major facilitator family transporter</fullName>
    </submittedName>
</protein>
<dbReference type="SUPFAM" id="SSF103473">
    <property type="entry name" value="MFS general substrate transporter"/>
    <property type="match status" value="1"/>
</dbReference>
<accession>A0A292ZH08</accession>
<organism evidence="9 10">
    <name type="scientific">Sphingobium fuliginis (strain ATCC 27551)</name>
    <dbReference type="NCBI Taxonomy" id="336203"/>
    <lineage>
        <taxon>Bacteria</taxon>
        <taxon>Pseudomonadati</taxon>
        <taxon>Pseudomonadota</taxon>
        <taxon>Alphaproteobacteria</taxon>
        <taxon>Sphingomonadales</taxon>
        <taxon>Sphingomonadaceae</taxon>
        <taxon>Sphingobium</taxon>
    </lineage>
</organism>
<feature type="region of interest" description="Disordered" evidence="6">
    <location>
        <begin position="1"/>
        <end position="22"/>
    </location>
</feature>
<feature type="domain" description="Major facilitator superfamily (MFS) profile" evidence="8">
    <location>
        <begin position="29"/>
        <end position="451"/>
    </location>
</feature>
<dbReference type="InterPro" id="IPR044770">
    <property type="entry name" value="MFS_spinster-like"/>
</dbReference>
<reference evidence="9 10" key="1">
    <citation type="journal article" date="2013" name="Biodegradation">
        <title>Occurrence of 4-tert-butylphenol (4-t-BP) biodegradation in an aquatic sample caused by the presence of Spirodela polyrrhiza and isolation of a 4-t-BP-utilizing bacterium.</title>
        <authorList>
            <person name="Ogata Y."/>
            <person name="Toyama T."/>
            <person name="Yu N."/>
            <person name="Wang X."/>
            <person name="Sei K."/>
            <person name="Ike M."/>
        </authorList>
    </citation>
    <scope>NUCLEOTIDE SEQUENCE [LARGE SCALE GENOMIC DNA]</scope>
    <source>
        <strain evidence="9 10">OMI</strain>
    </source>
</reference>
<dbReference type="AlphaFoldDB" id="A0A292ZH08"/>
<evidence type="ECO:0000256" key="1">
    <source>
        <dbReference type="ARBA" id="ARBA00004141"/>
    </source>
</evidence>
<evidence type="ECO:0000256" key="3">
    <source>
        <dbReference type="ARBA" id="ARBA00022692"/>
    </source>
</evidence>
<feature type="transmembrane region" description="Helical" evidence="7">
    <location>
        <begin position="333"/>
        <end position="351"/>
    </location>
</feature>
<dbReference type="Proteomes" id="UP000221538">
    <property type="component" value="Unassembled WGS sequence"/>
</dbReference>
<evidence type="ECO:0000256" key="4">
    <source>
        <dbReference type="ARBA" id="ARBA00022989"/>
    </source>
</evidence>
<feature type="transmembrane region" description="Helical" evidence="7">
    <location>
        <begin position="430"/>
        <end position="450"/>
    </location>
</feature>
<keyword evidence="4 7" id="KW-1133">Transmembrane helix</keyword>
<feature type="transmembrane region" description="Helical" evidence="7">
    <location>
        <begin position="155"/>
        <end position="179"/>
    </location>
</feature>
<evidence type="ECO:0000256" key="5">
    <source>
        <dbReference type="ARBA" id="ARBA00023136"/>
    </source>
</evidence>
<evidence type="ECO:0000313" key="9">
    <source>
        <dbReference type="EMBL" id="GAY22216.1"/>
    </source>
</evidence>
<dbReference type="PANTHER" id="PTHR23505">
    <property type="entry name" value="SPINSTER"/>
    <property type="match status" value="1"/>
</dbReference>
<dbReference type="InterPro" id="IPR011701">
    <property type="entry name" value="MFS"/>
</dbReference>
<reference evidence="9 10" key="2">
    <citation type="journal article" date="2013" name="Environ. Sci. Technol.">
        <title>The 4-tert-butylphenol-utilizing bacterium Sphingobium fuliginis OMI can degrade bisphenols via phenolic ring hydroxylation and meta-cleavage pathway.</title>
        <authorList>
            <person name="Ogata Y."/>
            <person name="Goda S."/>
            <person name="Toyama T."/>
            <person name="Sei K."/>
            <person name="Ike M."/>
        </authorList>
    </citation>
    <scope>NUCLEOTIDE SEQUENCE [LARGE SCALE GENOMIC DNA]</scope>
    <source>
        <strain evidence="9 10">OMI</strain>
    </source>
</reference>
<evidence type="ECO:0000313" key="10">
    <source>
        <dbReference type="Proteomes" id="UP000221538"/>
    </source>
</evidence>
<evidence type="ECO:0000256" key="7">
    <source>
        <dbReference type="SAM" id="Phobius"/>
    </source>
</evidence>
<feature type="transmembrane region" description="Helical" evidence="7">
    <location>
        <begin position="306"/>
        <end position="327"/>
    </location>
</feature>
<feature type="transmembrane region" description="Helical" evidence="7">
    <location>
        <begin position="63"/>
        <end position="84"/>
    </location>
</feature>
<dbReference type="GO" id="GO:0022857">
    <property type="term" value="F:transmembrane transporter activity"/>
    <property type="evidence" value="ECO:0007669"/>
    <property type="project" value="InterPro"/>
</dbReference>
<keyword evidence="2" id="KW-0813">Transport</keyword>
<evidence type="ECO:0000256" key="2">
    <source>
        <dbReference type="ARBA" id="ARBA00022448"/>
    </source>
</evidence>
<comment type="subcellular location">
    <subcellularLocation>
        <location evidence="1">Membrane</location>
        <topology evidence="1">Multi-pass membrane protein</topology>
    </subcellularLocation>
</comment>
<sequence length="466" mass="49267">MQNQRPSQGSAAISARGGVSAPRQSGAYTLGILVAIYAISFIDRSILYVVAPSVQADLKLNDTQLGLLSGLAFALFYATMSLPIARIAERTSRVQLMTGALLLWSLMTGLCGAATKFWHLFLARLGVGLGEGTCTPCAQSIICDLYPPERRATALSIYAAGAPIGMMAGAIGGAIAASALGWRGAFVAAAIPGIMVAFLFLFTVKEPRRGAREPGSYVDSASPPSFPDVVRTLWRSPSFRHTTLGYAVGSIPGTAIHIFAVIFLVRAHGMSQVDAGVAYGLVAGIAGTIGVVLGGRITDYFCRRSVRAYGLVPAIAFLILPPLLIAAFVQENLLVMTALILIPSVIYIFNVGPSYAVTNNLVEPRMRATTNAMLLMIITFCGSAIGPALVGLASDHIASWSLRGDAGQCAAALQASAKIRIECAQAASDGLRYAMMAISLLYFWGAAHYFRLSSVISRELHEIKSR</sequence>
<feature type="transmembrane region" description="Helical" evidence="7">
    <location>
        <begin position="244"/>
        <end position="265"/>
    </location>
</feature>
<dbReference type="PANTHER" id="PTHR23505:SF79">
    <property type="entry name" value="PROTEIN SPINSTER"/>
    <property type="match status" value="1"/>
</dbReference>
<feature type="transmembrane region" description="Helical" evidence="7">
    <location>
        <begin position="26"/>
        <end position="51"/>
    </location>
</feature>
<dbReference type="GO" id="GO:0016020">
    <property type="term" value="C:membrane"/>
    <property type="evidence" value="ECO:0007669"/>
    <property type="project" value="UniProtKB-SubCell"/>
</dbReference>
<comment type="caution">
    <text evidence="9">The sequence shown here is derived from an EMBL/GenBank/DDBJ whole genome shotgun (WGS) entry which is preliminary data.</text>
</comment>
<dbReference type="EMBL" id="BEWI01000032">
    <property type="protein sequence ID" value="GAY22216.1"/>
    <property type="molecule type" value="Genomic_DNA"/>
</dbReference>
<gene>
    <name evidence="9" type="ORF">SFOMI_2771</name>
</gene>
<feature type="transmembrane region" description="Helical" evidence="7">
    <location>
        <begin position="277"/>
        <end position="294"/>
    </location>
</feature>
<keyword evidence="5 7" id="KW-0472">Membrane</keyword>
<keyword evidence="3 7" id="KW-0812">Transmembrane</keyword>
<dbReference type="PROSITE" id="PS50850">
    <property type="entry name" value="MFS"/>
    <property type="match status" value="1"/>
</dbReference>
<proteinExistence type="predicted"/>
<dbReference type="CDD" id="cd17328">
    <property type="entry name" value="MFS_spinster_like"/>
    <property type="match status" value="1"/>
</dbReference>
<feature type="compositionally biased region" description="Polar residues" evidence="6">
    <location>
        <begin position="1"/>
        <end position="11"/>
    </location>
</feature>
<name>A0A292ZH08_SPHSA</name>
<dbReference type="InterPro" id="IPR020846">
    <property type="entry name" value="MFS_dom"/>
</dbReference>
<dbReference type="RefSeq" id="WP_099186105.1">
    <property type="nucleotide sequence ID" value="NZ_BEWI01000032.1"/>
</dbReference>
<feature type="transmembrane region" description="Helical" evidence="7">
    <location>
        <begin position="185"/>
        <end position="204"/>
    </location>
</feature>
<dbReference type="InterPro" id="IPR036259">
    <property type="entry name" value="MFS_trans_sf"/>
</dbReference>
<dbReference type="Pfam" id="PF07690">
    <property type="entry name" value="MFS_1"/>
    <property type="match status" value="1"/>
</dbReference>